<dbReference type="AlphaFoldDB" id="A0A378YFU0"/>
<reference evidence="7 8" key="1">
    <citation type="submission" date="2018-06" db="EMBL/GenBank/DDBJ databases">
        <authorList>
            <consortium name="Pathogen Informatics"/>
            <person name="Doyle S."/>
        </authorList>
    </citation>
    <scope>NUCLEOTIDE SEQUENCE [LARGE SCALE GENOMIC DNA]</scope>
    <source>
        <strain evidence="7 8">NCTC1934</strain>
    </source>
</reference>
<dbReference type="STRING" id="1406858.GCA_000710895_05366"/>
<evidence type="ECO:0000259" key="5">
    <source>
        <dbReference type="Pfam" id="PF00326"/>
    </source>
</evidence>
<dbReference type="Gene3D" id="3.40.50.1820">
    <property type="entry name" value="alpha/beta hydrolase"/>
    <property type="match status" value="1"/>
</dbReference>
<name>A0A378YFU0_9NOCA</name>
<gene>
    <name evidence="7" type="primary">ptrB</name>
    <name evidence="7" type="ORF">NCTC1934_02326</name>
</gene>
<dbReference type="PANTHER" id="PTHR11757:SF19">
    <property type="entry name" value="PROLYL ENDOPEPTIDASE-LIKE"/>
    <property type="match status" value="1"/>
</dbReference>
<evidence type="ECO:0000256" key="1">
    <source>
        <dbReference type="ARBA" id="ARBA00005228"/>
    </source>
</evidence>
<dbReference type="GO" id="GO:0006508">
    <property type="term" value="P:proteolysis"/>
    <property type="evidence" value="ECO:0007669"/>
    <property type="project" value="UniProtKB-KW"/>
</dbReference>
<proteinExistence type="inferred from homology"/>
<organism evidence="7 8">
    <name type="scientific">Nocardia otitidiscaviarum</name>
    <dbReference type="NCBI Taxonomy" id="1823"/>
    <lineage>
        <taxon>Bacteria</taxon>
        <taxon>Bacillati</taxon>
        <taxon>Actinomycetota</taxon>
        <taxon>Actinomycetes</taxon>
        <taxon>Mycobacteriales</taxon>
        <taxon>Nocardiaceae</taxon>
        <taxon>Nocardia</taxon>
    </lineage>
</organism>
<sequence>MRAGRAELRTTVDRMALDSGSAATTSESVVTAPIAKRVPAERVHHGDVFTDEYEWLRDKENPEVIAYLEAENAYTDAQTAQLGPLREKIFDEIKSRTQETDLSVPTRMGDWWYYSRSFEGKQYGVHCRCPIGDRDDWTPPQLEVDTEVPGEQVLLDSNELAEGHDFFALGAFSISHAGDLLAYSVDTVGDERYVLRFKNLETGEALADEIPGTAPGATWSLDGTHVFYQTVDESWRPDTVWRHRLGTAQDADVKVFHEPDERYWVSIGATRSEKYLVIWVGSKITTEGWILESDQPEGEFRVLMPRREGVEYSAEHAVIGGADRLLILHNDVVDGVKAENFVLAEAPVDDPANQRVLIGHRDDVRLEDVDAFSDKLVLSYRREALPRVAVWPLTADGYGELAEIQFGLELFAAGLGSNPEWEQPTLRMGVTSFITPMRIFDYVPATGEMLLRKEQPVLGDFQADDYEQHRVWAVASDGTRIPVSIVKRKDLGDGPKPLLLYGYGSYEASIDPGFSVARLSLLDRGMVFAVAHVRGGGEMGRLWYEHGKTLTKKNTFTDFVSCARHLVDTGVTAPDRMIADGGSAGGLLVGAVANLAPELFAGILANVPFVDPLTSILDPSLPLTVIEWDEWGNPLADKEVYEYMKSYSPYENVAAVDYPAILAITSLNDTRVLYVEPAKWVAKLRATKTGDSQLLLKTEMTAGHGGVSGRYEKWKEVAFEFAWVLEKVGLADR</sequence>
<dbReference type="InterPro" id="IPR001375">
    <property type="entry name" value="Peptidase_S9_cat"/>
</dbReference>
<dbReference type="Pfam" id="PF02897">
    <property type="entry name" value="Peptidase_S9_N"/>
    <property type="match status" value="1"/>
</dbReference>
<dbReference type="InterPro" id="IPR029058">
    <property type="entry name" value="AB_hydrolase_fold"/>
</dbReference>
<dbReference type="SUPFAM" id="SSF53474">
    <property type="entry name" value="alpha/beta-Hydrolases"/>
    <property type="match status" value="1"/>
</dbReference>
<evidence type="ECO:0000313" key="7">
    <source>
        <dbReference type="EMBL" id="SUA75984.1"/>
    </source>
</evidence>
<dbReference type="PRINTS" id="PR00862">
    <property type="entry name" value="PROLIGOPTASE"/>
</dbReference>
<dbReference type="GO" id="GO:0004252">
    <property type="term" value="F:serine-type endopeptidase activity"/>
    <property type="evidence" value="ECO:0007669"/>
    <property type="project" value="UniProtKB-EC"/>
</dbReference>
<evidence type="ECO:0000256" key="2">
    <source>
        <dbReference type="ARBA" id="ARBA00022670"/>
    </source>
</evidence>
<evidence type="ECO:0000256" key="3">
    <source>
        <dbReference type="ARBA" id="ARBA00022801"/>
    </source>
</evidence>
<keyword evidence="8" id="KW-1185">Reference proteome</keyword>
<keyword evidence="4" id="KW-0720">Serine protease</keyword>
<dbReference type="Proteomes" id="UP000255467">
    <property type="component" value="Unassembled WGS sequence"/>
</dbReference>
<dbReference type="PANTHER" id="PTHR11757">
    <property type="entry name" value="PROTEASE FAMILY S9A OLIGOPEPTIDASE"/>
    <property type="match status" value="1"/>
</dbReference>
<evidence type="ECO:0000259" key="6">
    <source>
        <dbReference type="Pfam" id="PF02897"/>
    </source>
</evidence>
<accession>A0A378YFU0</accession>
<dbReference type="InterPro" id="IPR051543">
    <property type="entry name" value="Serine_Peptidase_S9A"/>
</dbReference>
<evidence type="ECO:0000313" key="8">
    <source>
        <dbReference type="Proteomes" id="UP000255467"/>
    </source>
</evidence>
<dbReference type="Gene3D" id="2.130.10.120">
    <property type="entry name" value="Prolyl oligopeptidase, N-terminal domain"/>
    <property type="match status" value="1"/>
</dbReference>
<dbReference type="Pfam" id="PF00326">
    <property type="entry name" value="Peptidase_S9"/>
    <property type="match status" value="1"/>
</dbReference>
<feature type="domain" description="Peptidase S9A N-terminal" evidence="6">
    <location>
        <begin position="35"/>
        <end position="454"/>
    </location>
</feature>
<protein>
    <submittedName>
        <fullName evidence="7">Protease 2</fullName>
        <ecNumber evidence="7">3.4.21.83</ecNumber>
    </submittedName>
</protein>
<keyword evidence="2 7" id="KW-0645">Protease</keyword>
<dbReference type="EC" id="3.4.21.83" evidence="7"/>
<feature type="domain" description="Peptidase S9 prolyl oligopeptidase catalytic" evidence="5">
    <location>
        <begin position="514"/>
        <end position="729"/>
    </location>
</feature>
<comment type="similarity">
    <text evidence="1">Belongs to the peptidase S9A family.</text>
</comment>
<dbReference type="EMBL" id="UGRY01000002">
    <property type="protein sequence ID" value="SUA75984.1"/>
    <property type="molecule type" value="Genomic_DNA"/>
</dbReference>
<dbReference type="InterPro" id="IPR023302">
    <property type="entry name" value="Pept_S9A_N"/>
</dbReference>
<keyword evidence="3 7" id="KW-0378">Hydrolase</keyword>
<evidence type="ECO:0000256" key="4">
    <source>
        <dbReference type="ARBA" id="ARBA00022825"/>
    </source>
</evidence>
<dbReference type="SUPFAM" id="SSF50993">
    <property type="entry name" value="Peptidase/esterase 'gauge' domain"/>
    <property type="match status" value="1"/>
</dbReference>
<dbReference type="InterPro" id="IPR002470">
    <property type="entry name" value="Peptidase_S9A"/>
</dbReference>